<evidence type="ECO:0000259" key="2">
    <source>
        <dbReference type="Pfam" id="PF00188"/>
    </source>
</evidence>
<dbReference type="CDD" id="cd05379">
    <property type="entry name" value="CAP_bacterial"/>
    <property type="match status" value="1"/>
</dbReference>
<reference evidence="3" key="1">
    <citation type="submission" date="2020-10" db="EMBL/GenBank/DDBJ databases">
        <title>Paenihalocynthiibacter styelae gen. nov., sp. nov., isolated from stalked sea squirt Styela clava.</title>
        <authorList>
            <person name="Kim Y.-O."/>
            <person name="Yoon J.-H."/>
        </authorList>
    </citation>
    <scope>NUCLEOTIDE SEQUENCE</scope>
    <source>
        <strain evidence="3">MYP1-1</strain>
    </source>
</reference>
<dbReference type="PANTHER" id="PTHR31157">
    <property type="entry name" value="SCP DOMAIN-CONTAINING PROTEIN"/>
    <property type="match status" value="1"/>
</dbReference>
<organism evidence="3 4">
    <name type="scientific">Halocynthiibacter styelae</name>
    <dbReference type="NCBI Taxonomy" id="2761955"/>
    <lineage>
        <taxon>Bacteria</taxon>
        <taxon>Pseudomonadati</taxon>
        <taxon>Pseudomonadota</taxon>
        <taxon>Alphaproteobacteria</taxon>
        <taxon>Rhodobacterales</taxon>
        <taxon>Paracoccaceae</taxon>
        <taxon>Halocynthiibacter</taxon>
    </lineage>
</organism>
<accession>A0A8J7LUH9</accession>
<keyword evidence="1" id="KW-0732">Signal</keyword>
<dbReference type="RefSeq" id="WP_228847631.1">
    <property type="nucleotide sequence ID" value="NZ_JADCKQ010000002.1"/>
</dbReference>
<dbReference type="EMBL" id="JADCKQ010000002">
    <property type="protein sequence ID" value="MBI1492727.1"/>
    <property type="molecule type" value="Genomic_DNA"/>
</dbReference>
<dbReference type="SUPFAM" id="SSF55797">
    <property type="entry name" value="PR-1-like"/>
    <property type="match status" value="1"/>
</dbReference>
<dbReference type="Gene3D" id="3.40.33.10">
    <property type="entry name" value="CAP"/>
    <property type="match status" value="1"/>
</dbReference>
<evidence type="ECO:0000313" key="4">
    <source>
        <dbReference type="Proteomes" id="UP000640583"/>
    </source>
</evidence>
<dbReference type="AlphaFoldDB" id="A0A8J7LUH9"/>
<keyword evidence="4" id="KW-1185">Reference proteome</keyword>
<sequence length="164" mass="16968">MRLTKSIVALALGSAILAGCNNTGSAPGPEEVRASVSVAPRAELVAAAIVNAQRKRMGLAELEYAPQVSGIARLFASEVSNQTSLSHQSASGAGPGDRLAAGGVQACTFAENIARGQTSPEDVVQSWMASPPHRANILNSRATQYGLGYDPEGQAWVLLLVKPC</sequence>
<comment type="caution">
    <text evidence="3">The sequence shown here is derived from an EMBL/GenBank/DDBJ whole genome shotgun (WGS) entry which is preliminary data.</text>
</comment>
<dbReference type="Proteomes" id="UP000640583">
    <property type="component" value="Unassembled WGS sequence"/>
</dbReference>
<evidence type="ECO:0000256" key="1">
    <source>
        <dbReference type="SAM" id="SignalP"/>
    </source>
</evidence>
<name>A0A8J7LUH9_9RHOB</name>
<dbReference type="PANTHER" id="PTHR31157:SF1">
    <property type="entry name" value="SCP DOMAIN-CONTAINING PROTEIN"/>
    <property type="match status" value="1"/>
</dbReference>
<gene>
    <name evidence="3" type="ORF">H1D41_03655</name>
</gene>
<evidence type="ECO:0000313" key="3">
    <source>
        <dbReference type="EMBL" id="MBI1492727.1"/>
    </source>
</evidence>
<feature type="chain" id="PRO_5035302495" evidence="1">
    <location>
        <begin position="21"/>
        <end position="164"/>
    </location>
</feature>
<dbReference type="PROSITE" id="PS51257">
    <property type="entry name" value="PROKAR_LIPOPROTEIN"/>
    <property type="match status" value="1"/>
</dbReference>
<dbReference type="Pfam" id="PF00188">
    <property type="entry name" value="CAP"/>
    <property type="match status" value="1"/>
</dbReference>
<feature type="signal peptide" evidence="1">
    <location>
        <begin position="1"/>
        <end position="20"/>
    </location>
</feature>
<feature type="domain" description="SCP" evidence="2">
    <location>
        <begin position="50"/>
        <end position="155"/>
    </location>
</feature>
<dbReference type="InterPro" id="IPR035940">
    <property type="entry name" value="CAP_sf"/>
</dbReference>
<proteinExistence type="predicted"/>
<protein>
    <submittedName>
        <fullName evidence="3">CAP domain-containing protein</fullName>
    </submittedName>
</protein>
<dbReference type="InterPro" id="IPR014044">
    <property type="entry name" value="CAP_dom"/>
</dbReference>